<feature type="transmembrane region" description="Helical" evidence="1">
    <location>
        <begin position="124"/>
        <end position="143"/>
    </location>
</feature>
<feature type="transmembrane region" description="Helical" evidence="1">
    <location>
        <begin position="59"/>
        <end position="79"/>
    </location>
</feature>
<protein>
    <submittedName>
        <fullName evidence="2">Uncharacterized protein</fullName>
    </submittedName>
</protein>
<reference evidence="2" key="1">
    <citation type="submission" date="2020-08" db="EMBL/GenBank/DDBJ databases">
        <title>Genome public.</title>
        <authorList>
            <person name="Liu C."/>
            <person name="Sun Q."/>
        </authorList>
    </citation>
    <scope>NUCLEOTIDE SEQUENCE</scope>
    <source>
        <strain evidence="2">BX7</strain>
    </source>
</reference>
<dbReference type="Proteomes" id="UP000620366">
    <property type="component" value="Unassembled WGS sequence"/>
</dbReference>
<feature type="transmembrane region" description="Helical" evidence="1">
    <location>
        <begin position="30"/>
        <end position="47"/>
    </location>
</feature>
<dbReference type="RefSeq" id="WP_249300289.1">
    <property type="nucleotide sequence ID" value="NZ_JACRSP010000003.1"/>
</dbReference>
<dbReference type="EMBL" id="JACRSP010000003">
    <property type="protein sequence ID" value="MBC8536444.1"/>
    <property type="molecule type" value="Genomic_DNA"/>
</dbReference>
<name>A0A926DFP3_9FIRM</name>
<feature type="transmembrane region" description="Helical" evidence="1">
    <location>
        <begin position="155"/>
        <end position="174"/>
    </location>
</feature>
<feature type="transmembrane region" description="Helical" evidence="1">
    <location>
        <begin position="194"/>
        <end position="213"/>
    </location>
</feature>
<proteinExistence type="predicted"/>
<evidence type="ECO:0000256" key="1">
    <source>
        <dbReference type="SAM" id="Phobius"/>
    </source>
</evidence>
<organism evidence="2 3">
    <name type="scientific">Feifania hominis</name>
    <dbReference type="NCBI Taxonomy" id="2763660"/>
    <lineage>
        <taxon>Bacteria</taxon>
        <taxon>Bacillati</taxon>
        <taxon>Bacillota</taxon>
        <taxon>Clostridia</taxon>
        <taxon>Eubacteriales</taxon>
        <taxon>Feifaniaceae</taxon>
        <taxon>Feifania</taxon>
    </lineage>
</organism>
<keyword evidence="3" id="KW-1185">Reference proteome</keyword>
<keyword evidence="1" id="KW-1133">Transmembrane helix</keyword>
<comment type="caution">
    <text evidence="2">The sequence shown here is derived from an EMBL/GenBank/DDBJ whole genome shotgun (WGS) entry which is preliminary data.</text>
</comment>
<dbReference type="AlphaFoldDB" id="A0A926DFP3"/>
<evidence type="ECO:0000313" key="3">
    <source>
        <dbReference type="Proteomes" id="UP000620366"/>
    </source>
</evidence>
<sequence length="222" mass="23686">MSGTGLRQRAVNAVSRQPWGHLVVQQRRRMVLSACISFGVNLLYALYNGVLGVMGRSLWFLTMCVYYVMLSTLRFGAILCERRGGAGELFVMRLSGALFVPMGAVLAGMLHISLAQGIATGHGTIVMITIATYTFAKIALAVNRAVKQRKNPSPLLRVICNIGYTEVAVSVLTLERSMLATFGTVSSAESRTMMTLTGAAVCLFVVGLGGAMMRSGRKGGGA</sequence>
<evidence type="ECO:0000313" key="2">
    <source>
        <dbReference type="EMBL" id="MBC8536444.1"/>
    </source>
</evidence>
<feature type="transmembrane region" description="Helical" evidence="1">
    <location>
        <begin position="91"/>
        <end position="112"/>
    </location>
</feature>
<keyword evidence="1" id="KW-0812">Transmembrane</keyword>
<gene>
    <name evidence="2" type="ORF">H8695_07065</name>
</gene>
<accession>A0A926DFP3</accession>
<keyword evidence="1" id="KW-0472">Membrane</keyword>